<dbReference type="EMBL" id="GBBI01004591">
    <property type="protein sequence ID" value="JAC14121.1"/>
    <property type="molecule type" value="mRNA"/>
</dbReference>
<accession>A0A023EZD0</accession>
<reference evidence="3" key="1">
    <citation type="journal article" date="2014" name="PLoS Negl. Trop. Dis.">
        <title>An updated insight into the Sialotranscriptome of Triatoma infestans: developmental stage and geographic variations.</title>
        <authorList>
            <person name="Schwarz A."/>
            <person name="Medrano-Mercado N."/>
            <person name="Schaub G.A."/>
            <person name="Struchiner C.J."/>
            <person name="Bargues M.D."/>
            <person name="Levy M.Z."/>
            <person name="Ribeiro J.M."/>
        </authorList>
    </citation>
    <scope>NUCLEOTIDE SEQUENCE</scope>
    <source>
        <strain evidence="3">Chile</strain>
        <tissue evidence="3">Salivary glands</tissue>
    </source>
</reference>
<keyword evidence="1" id="KW-0732">Signal</keyword>
<dbReference type="GO" id="GO:0004252">
    <property type="term" value="F:serine-type endopeptidase activity"/>
    <property type="evidence" value="ECO:0007669"/>
    <property type="project" value="InterPro"/>
</dbReference>
<evidence type="ECO:0000313" key="3">
    <source>
        <dbReference type="EMBL" id="JAC14121.1"/>
    </source>
</evidence>
<protein>
    <submittedName>
        <fullName evidence="3">Putative secreted protein</fullName>
    </submittedName>
</protein>
<feature type="chain" id="PRO_5001514626" evidence="1">
    <location>
        <begin position="33"/>
        <end position="74"/>
    </location>
</feature>
<dbReference type="InterPro" id="IPR001254">
    <property type="entry name" value="Trypsin_dom"/>
</dbReference>
<organism evidence="3">
    <name type="scientific">Triatoma infestans</name>
    <name type="common">Assassin bug</name>
    <dbReference type="NCBI Taxonomy" id="30076"/>
    <lineage>
        <taxon>Eukaryota</taxon>
        <taxon>Metazoa</taxon>
        <taxon>Ecdysozoa</taxon>
        <taxon>Arthropoda</taxon>
        <taxon>Hexapoda</taxon>
        <taxon>Insecta</taxon>
        <taxon>Pterygota</taxon>
        <taxon>Neoptera</taxon>
        <taxon>Paraneoptera</taxon>
        <taxon>Hemiptera</taxon>
        <taxon>Heteroptera</taxon>
        <taxon>Panheteroptera</taxon>
        <taxon>Cimicomorpha</taxon>
        <taxon>Reduviidae</taxon>
        <taxon>Triatominae</taxon>
        <taxon>Triatoma</taxon>
    </lineage>
</organism>
<evidence type="ECO:0000256" key="1">
    <source>
        <dbReference type="SAM" id="SignalP"/>
    </source>
</evidence>
<dbReference type="AlphaFoldDB" id="A0A023EZD0"/>
<dbReference type="InterPro" id="IPR009003">
    <property type="entry name" value="Peptidase_S1_PA"/>
</dbReference>
<dbReference type="Pfam" id="PF00089">
    <property type="entry name" value="Trypsin"/>
    <property type="match status" value="1"/>
</dbReference>
<name>A0A023EZD0_TRIIF</name>
<feature type="non-terminal residue" evidence="3">
    <location>
        <position position="74"/>
    </location>
</feature>
<dbReference type="GO" id="GO:0006508">
    <property type="term" value="P:proteolysis"/>
    <property type="evidence" value="ECO:0007669"/>
    <property type="project" value="InterPro"/>
</dbReference>
<feature type="signal peptide" evidence="1">
    <location>
        <begin position="1"/>
        <end position="32"/>
    </location>
</feature>
<evidence type="ECO:0000259" key="2">
    <source>
        <dbReference type="Pfam" id="PF00089"/>
    </source>
</evidence>
<proteinExistence type="evidence at transcript level"/>
<feature type="domain" description="Peptidase S1" evidence="2">
    <location>
        <begin position="40"/>
        <end position="73"/>
    </location>
</feature>
<dbReference type="InterPro" id="IPR043504">
    <property type="entry name" value="Peptidase_S1_PA_chymotrypsin"/>
</dbReference>
<dbReference type="Gene3D" id="2.40.10.10">
    <property type="entry name" value="Trypsin-like serine proteases"/>
    <property type="match status" value="1"/>
</dbReference>
<dbReference type="SUPFAM" id="SSF50494">
    <property type="entry name" value="Trypsin-like serine proteases"/>
    <property type="match status" value="1"/>
</dbReference>
<sequence length="74" mass="8150">MMSNVMVVKSECSCFLQAIVITILLSISSTKTEDGYPINRANITDLPYLVRVLTNVRTCTGVLIDTLWVLTAAQ</sequence>